<reference evidence="2 3" key="1">
    <citation type="journal article" date="2019" name="Int. J. Syst. Evol. Microbiol.">
        <title>The Global Catalogue of Microorganisms (GCM) 10K type strain sequencing project: providing services to taxonomists for standard genome sequencing and annotation.</title>
        <authorList>
            <consortium name="The Broad Institute Genomics Platform"/>
            <consortium name="The Broad Institute Genome Sequencing Center for Infectious Disease"/>
            <person name="Wu L."/>
            <person name="Ma J."/>
        </authorList>
    </citation>
    <scope>NUCLEOTIDE SEQUENCE [LARGE SCALE GENOMIC DNA]</scope>
    <source>
        <strain evidence="2 3">JCM 13023</strain>
    </source>
</reference>
<dbReference type="Proteomes" id="UP001500653">
    <property type="component" value="Unassembled WGS sequence"/>
</dbReference>
<gene>
    <name evidence="2" type="ORF">GCM10009676_22660</name>
</gene>
<sequence length="110" mass="11945">MCPARHPRSSSQVSGLIGYQWGLDNDGILVLAQVGRDPFPAAPESIMDIFAVRFRVKCPVRGAGPCAAPAQCRAHHQVMSACGGRDSLPADRSSREEVVTRCRRKEGLEQ</sequence>
<name>A0ABN1W6B5_9PSEU</name>
<dbReference type="EMBL" id="BAAALN010000005">
    <property type="protein sequence ID" value="GAA1237668.1"/>
    <property type="molecule type" value="Genomic_DNA"/>
</dbReference>
<proteinExistence type="predicted"/>
<feature type="compositionally biased region" description="Basic and acidic residues" evidence="1">
    <location>
        <begin position="88"/>
        <end position="110"/>
    </location>
</feature>
<evidence type="ECO:0000256" key="1">
    <source>
        <dbReference type="SAM" id="MobiDB-lite"/>
    </source>
</evidence>
<evidence type="ECO:0000313" key="2">
    <source>
        <dbReference type="EMBL" id="GAA1237668.1"/>
    </source>
</evidence>
<protein>
    <submittedName>
        <fullName evidence="2">Uncharacterized protein</fullName>
    </submittedName>
</protein>
<organism evidence="2 3">
    <name type="scientific">Prauserella halophila</name>
    <dbReference type="NCBI Taxonomy" id="185641"/>
    <lineage>
        <taxon>Bacteria</taxon>
        <taxon>Bacillati</taxon>
        <taxon>Actinomycetota</taxon>
        <taxon>Actinomycetes</taxon>
        <taxon>Pseudonocardiales</taxon>
        <taxon>Pseudonocardiaceae</taxon>
        <taxon>Prauserella</taxon>
    </lineage>
</organism>
<evidence type="ECO:0000313" key="3">
    <source>
        <dbReference type="Proteomes" id="UP001500653"/>
    </source>
</evidence>
<accession>A0ABN1W6B5</accession>
<keyword evidence="3" id="KW-1185">Reference proteome</keyword>
<comment type="caution">
    <text evidence="2">The sequence shown here is derived from an EMBL/GenBank/DDBJ whole genome shotgun (WGS) entry which is preliminary data.</text>
</comment>
<feature type="region of interest" description="Disordered" evidence="1">
    <location>
        <begin position="84"/>
        <end position="110"/>
    </location>
</feature>